<sequence length="51" mass="5764">MGHERIKKKGENGKYTIVTSCESAVVKMHGNNLHLHCHTMATTCFSKVYNK</sequence>
<accession>A0A0E9RLD3</accession>
<reference evidence="1" key="2">
    <citation type="journal article" date="2015" name="Fish Shellfish Immunol.">
        <title>Early steps in the European eel (Anguilla anguilla)-Vibrio vulnificus interaction in the gills: Role of the RtxA13 toxin.</title>
        <authorList>
            <person name="Callol A."/>
            <person name="Pajuelo D."/>
            <person name="Ebbesson L."/>
            <person name="Teles M."/>
            <person name="MacKenzie S."/>
            <person name="Amaro C."/>
        </authorList>
    </citation>
    <scope>NUCLEOTIDE SEQUENCE</scope>
</reference>
<proteinExistence type="predicted"/>
<organism evidence="1">
    <name type="scientific">Anguilla anguilla</name>
    <name type="common">European freshwater eel</name>
    <name type="synonym">Muraena anguilla</name>
    <dbReference type="NCBI Taxonomy" id="7936"/>
    <lineage>
        <taxon>Eukaryota</taxon>
        <taxon>Metazoa</taxon>
        <taxon>Chordata</taxon>
        <taxon>Craniata</taxon>
        <taxon>Vertebrata</taxon>
        <taxon>Euteleostomi</taxon>
        <taxon>Actinopterygii</taxon>
        <taxon>Neopterygii</taxon>
        <taxon>Teleostei</taxon>
        <taxon>Anguilliformes</taxon>
        <taxon>Anguillidae</taxon>
        <taxon>Anguilla</taxon>
    </lineage>
</organism>
<name>A0A0E9RLD3_ANGAN</name>
<reference evidence="1" key="1">
    <citation type="submission" date="2014-11" db="EMBL/GenBank/DDBJ databases">
        <authorList>
            <person name="Amaro Gonzalez C."/>
        </authorList>
    </citation>
    <scope>NUCLEOTIDE SEQUENCE</scope>
</reference>
<protein>
    <submittedName>
        <fullName evidence="1">Uncharacterized protein</fullName>
    </submittedName>
</protein>
<dbReference type="AlphaFoldDB" id="A0A0E9RLD3"/>
<dbReference type="InterPro" id="IPR038019">
    <property type="entry name" value="PRib_AMP_CycHydrolase_sf"/>
</dbReference>
<dbReference type="EMBL" id="GBXM01079332">
    <property type="protein sequence ID" value="JAH29245.1"/>
    <property type="molecule type" value="Transcribed_RNA"/>
</dbReference>
<dbReference type="SUPFAM" id="SSF141734">
    <property type="entry name" value="HisI-like"/>
    <property type="match status" value="1"/>
</dbReference>
<evidence type="ECO:0000313" key="1">
    <source>
        <dbReference type="EMBL" id="JAH29245.1"/>
    </source>
</evidence>